<evidence type="ECO:0000313" key="7">
    <source>
        <dbReference type="EMBL" id="KAJ6701519.1"/>
    </source>
</evidence>
<feature type="domain" description="PHD-type" evidence="6">
    <location>
        <begin position="72"/>
        <end position="119"/>
    </location>
</feature>
<dbReference type="PANTHER" id="PTHR24102">
    <property type="entry name" value="PHD FINGER PROTEIN"/>
    <property type="match status" value="1"/>
</dbReference>
<dbReference type="GO" id="GO:0008270">
    <property type="term" value="F:zinc ion binding"/>
    <property type="evidence" value="ECO:0007669"/>
    <property type="project" value="UniProtKB-KW"/>
</dbReference>
<evidence type="ECO:0000256" key="5">
    <source>
        <dbReference type="SAM" id="MobiDB-lite"/>
    </source>
</evidence>
<keyword evidence="1" id="KW-0479">Metal-binding</keyword>
<dbReference type="Pfam" id="PF00628">
    <property type="entry name" value="PHD"/>
    <property type="match status" value="1"/>
</dbReference>
<keyword evidence="8" id="KW-1185">Reference proteome</keyword>
<dbReference type="InterPro" id="IPR019787">
    <property type="entry name" value="Znf_PHD-finger"/>
</dbReference>
<dbReference type="SMART" id="SM00249">
    <property type="entry name" value="PHD"/>
    <property type="match status" value="1"/>
</dbReference>
<dbReference type="AlphaFoldDB" id="A0A9Q0Q8D4"/>
<proteinExistence type="predicted"/>
<keyword evidence="3" id="KW-0862">Zinc</keyword>
<sequence>MKDNGSTSSKMISRNWVLKRKRKKILYGRVVSTGKEDNSESPRNTSAAKRRPKSEQSSELSSSKKKGNDGYYYECVICDLGGNLLCCDSCPRVYHLQCLDPPLKRIPMGKWQCPKCSKKSDPLNSISSLGSISKRARTKIITTNSRTGFKSSGIDKVSALFGSSIVSKRRSSSKGKSILTVGSESIEKEPDSSSEVLCSTKSCDPSAVSSVDGTSLHVNIDDEKKCDASPKESPAGKKTISLADEFLESKPNNEGSGETHVLSCDNRSPRKKIVLAIGAASENRKRKLEGNSVDSVKKPEDQQGKAHLQKI</sequence>
<keyword evidence="2 4" id="KW-0863">Zinc-finger</keyword>
<dbReference type="Proteomes" id="UP001151752">
    <property type="component" value="Chromosome 1"/>
</dbReference>
<dbReference type="PANTHER" id="PTHR24102:SF28">
    <property type="entry name" value="PHD-TYPE DOMAIN-CONTAINING PROTEIN"/>
    <property type="match status" value="1"/>
</dbReference>
<dbReference type="CDD" id="cd15532">
    <property type="entry name" value="PHD2_CHD_II"/>
    <property type="match status" value="1"/>
</dbReference>
<feature type="region of interest" description="Disordered" evidence="5">
    <location>
        <begin position="29"/>
        <end position="66"/>
    </location>
</feature>
<protein>
    <submittedName>
        <fullName evidence="7">PROTEIN CHROMATIN REMODELING 4</fullName>
    </submittedName>
</protein>
<evidence type="ECO:0000313" key="8">
    <source>
        <dbReference type="Proteomes" id="UP001151752"/>
    </source>
</evidence>
<dbReference type="InterPro" id="IPR019786">
    <property type="entry name" value="Zinc_finger_PHD-type_CS"/>
</dbReference>
<dbReference type="PROSITE" id="PS01359">
    <property type="entry name" value="ZF_PHD_1"/>
    <property type="match status" value="1"/>
</dbReference>
<dbReference type="Gene3D" id="3.30.40.10">
    <property type="entry name" value="Zinc/RING finger domain, C3HC4 (zinc finger)"/>
    <property type="match status" value="1"/>
</dbReference>
<evidence type="ECO:0000256" key="1">
    <source>
        <dbReference type="ARBA" id="ARBA00022723"/>
    </source>
</evidence>
<feature type="region of interest" description="Disordered" evidence="5">
    <location>
        <begin position="277"/>
        <end position="311"/>
    </location>
</feature>
<dbReference type="SUPFAM" id="SSF57903">
    <property type="entry name" value="FYVE/PHD zinc finger"/>
    <property type="match status" value="1"/>
</dbReference>
<organism evidence="7 8">
    <name type="scientific">Salix koriyanagi</name>
    <dbReference type="NCBI Taxonomy" id="2511006"/>
    <lineage>
        <taxon>Eukaryota</taxon>
        <taxon>Viridiplantae</taxon>
        <taxon>Streptophyta</taxon>
        <taxon>Embryophyta</taxon>
        <taxon>Tracheophyta</taxon>
        <taxon>Spermatophyta</taxon>
        <taxon>Magnoliopsida</taxon>
        <taxon>eudicotyledons</taxon>
        <taxon>Gunneridae</taxon>
        <taxon>Pentapetalae</taxon>
        <taxon>rosids</taxon>
        <taxon>fabids</taxon>
        <taxon>Malpighiales</taxon>
        <taxon>Salicaceae</taxon>
        <taxon>Saliceae</taxon>
        <taxon>Salix</taxon>
    </lineage>
</organism>
<reference evidence="7" key="1">
    <citation type="submission" date="2022-11" db="EMBL/GenBank/DDBJ databases">
        <authorList>
            <person name="Hyden B.L."/>
            <person name="Feng K."/>
            <person name="Yates T."/>
            <person name="Jawdy S."/>
            <person name="Smart L.B."/>
            <person name="Muchero W."/>
        </authorList>
    </citation>
    <scope>NUCLEOTIDE SEQUENCE</scope>
    <source>
        <tissue evidence="7">Shoot tip</tissue>
    </source>
</reference>
<name>A0A9Q0Q8D4_9ROSI</name>
<evidence type="ECO:0000256" key="3">
    <source>
        <dbReference type="ARBA" id="ARBA00022833"/>
    </source>
</evidence>
<dbReference type="InterPro" id="IPR013083">
    <property type="entry name" value="Znf_RING/FYVE/PHD"/>
</dbReference>
<accession>A0A9Q0Q8D4</accession>
<dbReference type="EMBL" id="JAPFFM010000016">
    <property type="protein sequence ID" value="KAJ6701519.1"/>
    <property type="molecule type" value="Genomic_DNA"/>
</dbReference>
<comment type="caution">
    <text evidence="7">The sequence shown here is derived from an EMBL/GenBank/DDBJ whole genome shotgun (WGS) entry which is preliminary data.</text>
</comment>
<evidence type="ECO:0000256" key="4">
    <source>
        <dbReference type="PROSITE-ProRule" id="PRU00146"/>
    </source>
</evidence>
<reference evidence="7" key="2">
    <citation type="journal article" date="2023" name="Int. J. Mol. Sci.">
        <title>De Novo Assembly and Annotation of 11 Diverse Shrub Willow (Salix) Genomes Reveals Novel Gene Organization in Sex-Linked Regions.</title>
        <authorList>
            <person name="Hyden B."/>
            <person name="Feng K."/>
            <person name="Yates T.B."/>
            <person name="Jawdy S."/>
            <person name="Cereghino C."/>
            <person name="Smart L.B."/>
            <person name="Muchero W."/>
        </authorList>
    </citation>
    <scope>NUCLEOTIDE SEQUENCE</scope>
    <source>
        <tissue evidence="7">Shoot tip</tissue>
    </source>
</reference>
<dbReference type="InterPro" id="IPR011011">
    <property type="entry name" value="Znf_FYVE_PHD"/>
</dbReference>
<gene>
    <name evidence="7" type="ORF">OIU74_012817</name>
</gene>
<evidence type="ECO:0000256" key="2">
    <source>
        <dbReference type="ARBA" id="ARBA00022771"/>
    </source>
</evidence>
<evidence type="ECO:0000259" key="6">
    <source>
        <dbReference type="PROSITE" id="PS50016"/>
    </source>
</evidence>
<feature type="compositionally biased region" description="Basic and acidic residues" evidence="5">
    <location>
        <begin position="295"/>
        <end position="304"/>
    </location>
</feature>
<dbReference type="InterPro" id="IPR001965">
    <property type="entry name" value="Znf_PHD"/>
</dbReference>
<dbReference type="PROSITE" id="PS50016">
    <property type="entry name" value="ZF_PHD_2"/>
    <property type="match status" value="1"/>
</dbReference>